<dbReference type="GO" id="GO:0016491">
    <property type="term" value="F:oxidoreductase activity"/>
    <property type="evidence" value="ECO:0007669"/>
    <property type="project" value="UniProtKB-KW"/>
</dbReference>
<keyword evidence="5" id="KW-0560">Oxidoreductase</keyword>
<keyword evidence="3" id="KW-0285">Flavoprotein</keyword>
<organism evidence="7 8">
    <name type="scientific">Cognatishimia activa</name>
    <dbReference type="NCBI Taxonomy" id="1715691"/>
    <lineage>
        <taxon>Bacteria</taxon>
        <taxon>Pseudomonadati</taxon>
        <taxon>Pseudomonadota</taxon>
        <taxon>Alphaproteobacteria</taxon>
        <taxon>Rhodobacterales</taxon>
        <taxon>Paracoccaceae</taxon>
        <taxon>Cognatishimia</taxon>
    </lineage>
</organism>
<dbReference type="InterPro" id="IPR016169">
    <property type="entry name" value="FAD-bd_PCMH_sub2"/>
</dbReference>
<accession>A0A975ENH6</accession>
<evidence type="ECO:0000256" key="5">
    <source>
        <dbReference type="ARBA" id="ARBA00023002"/>
    </source>
</evidence>
<dbReference type="PANTHER" id="PTHR42973">
    <property type="entry name" value="BINDING OXIDOREDUCTASE, PUTATIVE (AFU_ORTHOLOGUE AFUA_1G17690)-RELATED"/>
    <property type="match status" value="1"/>
</dbReference>
<sequence length="425" mass="45634">MALRAHNLALAVQPKEHIRCRSTEDVTRAVKDLTTRGTSFSIYSSGHCFAGFSLGKEAVIDVSPMSQIEVDGARVTAGPGTQVGVLTRALGAAGRMLPMGFCQTVALGGHLGCGGIGHLSRSHGLLADQLEAATVVLADGEVASASEDSHPDLFWALRGGGPGSFGIVTEMTFRTLPDRPATHISALVRLPVVEAARVAAAWQGWSMQLPEAVATTLEVFSPDFENIQLRLAVIASEDSPDLRSAIVGFMSAVPWQDAPSVTQGLYSQLADAFWPRDYYPSEALAYGAAFAETPTNVNVWAAMFTQVVQQKAPRQHLFIERLGGAIARVSSKATGYAHRDAAFLWQIEGRFNRLHDAEEQAQAVEDLTQILRRSTGGASYAGYPNPRLADWPTAYWGGNYARLQQVKSAYDPGNVFAHAQSVRPA</sequence>
<dbReference type="Gene3D" id="3.30.465.10">
    <property type="match status" value="1"/>
</dbReference>
<dbReference type="Pfam" id="PF01565">
    <property type="entry name" value="FAD_binding_4"/>
    <property type="match status" value="1"/>
</dbReference>
<dbReference type="PANTHER" id="PTHR42973:SF39">
    <property type="entry name" value="FAD-BINDING PCMH-TYPE DOMAIN-CONTAINING PROTEIN"/>
    <property type="match status" value="1"/>
</dbReference>
<dbReference type="Pfam" id="PF08031">
    <property type="entry name" value="BBE"/>
    <property type="match status" value="1"/>
</dbReference>
<dbReference type="RefSeq" id="WP_209356122.1">
    <property type="nucleotide sequence ID" value="NZ_CP060010.1"/>
</dbReference>
<name>A0A975ENH6_9RHOB</name>
<proteinExistence type="inferred from homology"/>
<reference evidence="7" key="1">
    <citation type="submission" date="2020-07" db="EMBL/GenBank/DDBJ databases">
        <title>Genome sequences of bacteria associated with the marine, planktonic diatom Thalassiosira profunda strain ECT2AJA-044.</title>
        <authorList>
            <person name="Gargas C.B."/>
            <person name="Roberts W.R."/>
            <person name="Alverson A.J."/>
        </authorList>
    </citation>
    <scope>NUCLEOTIDE SEQUENCE</scope>
    <source>
        <strain evidence="7">ECT2AJA-044</strain>
    </source>
</reference>
<dbReference type="InterPro" id="IPR036318">
    <property type="entry name" value="FAD-bd_PCMH-like_sf"/>
</dbReference>
<evidence type="ECO:0000256" key="2">
    <source>
        <dbReference type="ARBA" id="ARBA00005466"/>
    </source>
</evidence>
<dbReference type="GO" id="GO:0071949">
    <property type="term" value="F:FAD binding"/>
    <property type="evidence" value="ECO:0007669"/>
    <property type="project" value="InterPro"/>
</dbReference>
<dbReference type="InterPro" id="IPR012951">
    <property type="entry name" value="BBE"/>
</dbReference>
<dbReference type="SUPFAM" id="SSF56176">
    <property type="entry name" value="FAD-binding/transporter-associated domain-like"/>
    <property type="match status" value="1"/>
</dbReference>
<feature type="domain" description="FAD-binding PCMH-type" evidence="6">
    <location>
        <begin position="10"/>
        <end position="178"/>
    </location>
</feature>
<keyword evidence="4" id="KW-0274">FAD</keyword>
<evidence type="ECO:0000256" key="1">
    <source>
        <dbReference type="ARBA" id="ARBA00001974"/>
    </source>
</evidence>
<dbReference type="InterPro" id="IPR016166">
    <property type="entry name" value="FAD-bd_PCMH"/>
</dbReference>
<evidence type="ECO:0000259" key="6">
    <source>
        <dbReference type="PROSITE" id="PS51387"/>
    </source>
</evidence>
<dbReference type="EMBL" id="CP060010">
    <property type="protein sequence ID" value="QTN35417.1"/>
    <property type="molecule type" value="Genomic_DNA"/>
</dbReference>
<dbReference type="Gene3D" id="3.40.462.20">
    <property type="match status" value="1"/>
</dbReference>
<gene>
    <name evidence="7" type="ORF">HZ995_13150</name>
</gene>
<comment type="similarity">
    <text evidence="2">Belongs to the oxygen-dependent FAD-linked oxidoreductase family.</text>
</comment>
<dbReference type="KEGG" id="cact:HZ995_13150"/>
<dbReference type="Proteomes" id="UP000665026">
    <property type="component" value="Chromosome"/>
</dbReference>
<comment type="cofactor">
    <cofactor evidence="1">
        <name>FAD</name>
        <dbReference type="ChEBI" id="CHEBI:57692"/>
    </cofactor>
</comment>
<evidence type="ECO:0000256" key="4">
    <source>
        <dbReference type="ARBA" id="ARBA00022827"/>
    </source>
</evidence>
<dbReference type="InterPro" id="IPR006094">
    <property type="entry name" value="Oxid_FAD_bind_N"/>
</dbReference>
<dbReference type="PROSITE" id="PS51387">
    <property type="entry name" value="FAD_PCMH"/>
    <property type="match status" value="1"/>
</dbReference>
<protein>
    <submittedName>
        <fullName evidence="7">FAD-binding oxidoreductase</fullName>
    </submittedName>
</protein>
<dbReference type="InterPro" id="IPR050416">
    <property type="entry name" value="FAD-linked_Oxidoreductase"/>
</dbReference>
<evidence type="ECO:0000256" key="3">
    <source>
        <dbReference type="ARBA" id="ARBA00022630"/>
    </source>
</evidence>
<evidence type="ECO:0000313" key="8">
    <source>
        <dbReference type="Proteomes" id="UP000665026"/>
    </source>
</evidence>
<evidence type="ECO:0000313" key="7">
    <source>
        <dbReference type="EMBL" id="QTN35417.1"/>
    </source>
</evidence>
<dbReference type="AlphaFoldDB" id="A0A975ENH6"/>